<evidence type="ECO:0000313" key="2">
    <source>
        <dbReference type="Proteomes" id="UP000268094"/>
    </source>
</evidence>
<dbReference type="EMBL" id="RAVZ01000648">
    <property type="protein sequence ID" value="RKG67301.1"/>
    <property type="molecule type" value="Genomic_DNA"/>
</dbReference>
<comment type="caution">
    <text evidence="1">The sequence shown here is derived from an EMBL/GenBank/DDBJ whole genome shotgun (WGS) entry which is preliminary data.</text>
</comment>
<organism evidence="1 2">
    <name type="scientific">Corallococcus terminator</name>
    <dbReference type="NCBI Taxonomy" id="2316733"/>
    <lineage>
        <taxon>Bacteria</taxon>
        <taxon>Pseudomonadati</taxon>
        <taxon>Myxococcota</taxon>
        <taxon>Myxococcia</taxon>
        <taxon>Myxococcales</taxon>
        <taxon>Cystobacterineae</taxon>
        <taxon>Myxococcaceae</taxon>
        <taxon>Corallococcus</taxon>
    </lineage>
</organism>
<protein>
    <submittedName>
        <fullName evidence="1">Uncharacterized protein</fullName>
    </submittedName>
</protein>
<gene>
    <name evidence="1" type="ORF">D7V88_41155</name>
</gene>
<dbReference type="RefSeq" id="WP_120545912.1">
    <property type="nucleotide sequence ID" value="NZ_RAVZ01000648.1"/>
</dbReference>
<name>A0A3A8HN57_9BACT</name>
<reference evidence="2" key="1">
    <citation type="submission" date="2018-09" db="EMBL/GenBank/DDBJ databases">
        <authorList>
            <person name="Livingstone P.G."/>
            <person name="Whitworth D.E."/>
        </authorList>
    </citation>
    <scope>NUCLEOTIDE SEQUENCE [LARGE SCALE GENOMIC DNA]</scope>
    <source>
        <strain evidence="2">CA054A</strain>
    </source>
</reference>
<dbReference type="OrthoDB" id="5524425at2"/>
<accession>A0A3A8HN57</accession>
<keyword evidence="2" id="KW-1185">Reference proteome</keyword>
<dbReference type="AlphaFoldDB" id="A0A3A8HN57"/>
<proteinExistence type="predicted"/>
<dbReference type="Proteomes" id="UP000268094">
    <property type="component" value="Unassembled WGS sequence"/>
</dbReference>
<sequence length="117" mass="13087">MRKLGIPTGLKIDGSFVFDGGQRRFKIQEGRAPLLRMVDDMGQLPAGTLLFGHILWGEYIYGRFTEARTEKGVRYPVCIEMLDGFGIEHGMPVLSGSTNETAIIMSTVYLRAVDQFE</sequence>
<evidence type="ECO:0000313" key="1">
    <source>
        <dbReference type="EMBL" id="RKG67301.1"/>
    </source>
</evidence>